<dbReference type="GO" id="GO:0043113">
    <property type="term" value="P:receptor clustering"/>
    <property type="evidence" value="ECO:0007669"/>
    <property type="project" value="InterPro"/>
</dbReference>
<dbReference type="Gene3D" id="2.40.50.120">
    <property type="match status" value="1"/>
</dbReference>
<feature type="transmembrane region" description="Helical" evidence="2">
    <location>
        <begin position="12"/>
        <end position="33"/>
    </location>
</feature>
<dbReference type="AlphaFoldDB" id="A0A2T7PRD0"/>
<organism evidence="4 5">
    <name type="scientific">Pomacea canaliculata</name>
    <name type="common">Golden apple snail</name>
    <dbReference type="NCBI Taxonomy" id="400727"/>
    <lineage>
        <taxon>Eukaryota</taxon>
        <taxon>Metazoa</taxon>
        <taxon>Spiralia</taxon>
        <taxon>Lophotrochozoa</taxon>
        <taxon>Mollusca</taxon>
        <taxon>Gastropoda</taxon>
        <taxon>Caenogastropoda</taxon>
        <taxon>Architaenioglossa</taxon>
        <taxon>Ampullarioidea</taxon>
        <taxon>Ampullariidae</taxon>
        <taxon>Pomacea</taxon>
    </lineage>
</organism>
<dbReference type="InterPro" id="IPR004850">
    <property type="entry name" value="NtA_dom"/>
</dbReference>
<dbReference type="PROSITE" id="PS51257">
    <property type="entry name" value="PROKAR_LIPOPROTEIN"/>
    <property type="match status" value="1"/>
</dbReference>
<accession>A0A2T7PRD0</accession>
<feature type="domain" description="NtA" evidence="3">
    <location>
        <begin position="25"/>
        <end position="164"/>
    </location>
</feature>
<sequence>MAGKVSARCFIFYVLVHLSHVSLACILLLNGWAPLSVYERSSQTEIVATGEVLRTFKDILTEVGTYSAEVELRTIHKGADLVLEVQRASGQDGHVFNISNFGDKAMCYADVNAGDYYILFLTVFQNRLSAKYDDIFGAVADYTQENEQEVLDYLEVSGSKVDYHEIRVIKQRFPSVGWAIDTCMVVSNTNHWELISSSTARTAIA</sequence>
<evidence type="ECO:0000256" key="2">
    <source>
        <dbReference type="SAM" id="Phobius"/>
    </source>
</evidence>
<dbReference type="Proteomes" id="UP000245119">
    <property type="component" value="Linkage Group LG2"/>
</dbReference>
<dbReference type="SMR" id="A0A2T7PRD0"/>
<dbReference type="EMBL" id="PZQS01000002">
    <property type="protein sequence ID" value="PVD35983.1"/>
    <property type="molecule type" value="Genomic_DNA"/>
</dbReference>
<gene>
    <name evidence="4" type="ORF">C0Q70_02953</name>
</gene>
<name>A0A2T7PRD0_POMCA</name>
<dbReference type="PROSITE" id="PS51121">
    <property type="entry name" value="NTA"/>
    <property type="match status" value="1"/>
</dbReference>
<evidence type="ECO:0000313" key="5">
    <source>
        <dbReference type="Proteomes" id="UP000245119"/>
    </source>
</evidence>
<comment type="caution">
    <text evidence="4">The sequence shown here is derived from an EMBL/GenBank/DDBJ whole genome shotgun (WGS) entry which is preliminary data.</text>
</comment>
<keyword evidence="2" id="KW-0812">Transmembrane</keyword>
<comment type="caution">
    <text evidence="1">Lacks conserved residue(s) required for the propagation of feature annotation.</text>
</comment>
<dbReference type="InterPro" id="IPR008993">
    <property type="entry name" value="TIMP-like_OB-fold"/>
</dbReference>
<proteinExistence type="predicted"/>
<reference evidence="4 5" key="1">
    <citation type="submission" date="2018-04" db="EMBL/GenBank/DDBJ databases">
        <title>The genome of golden apple snail Pomacea canaliculata provides insight into stress tolerance and invasive adaptation.</title>
        <authorList>
            <person name="Liu C."/>
            <person name="Liu B."/>
            <person name="Ren Y."/>
            <person name="Zhang Y."/>
            <person name="Wang H."/>
            <person name="Li S."/>
            <person name="Jiang F."/>
            <person name="Yin L."/>
            <person name="Zhang G."/>
            <person name="Qian W."/>
            <person name="Fan W."/>
        </authorList>
    </citation>
    <scope>NUCLEOTIDE SEQUENCE [LARGE SCALE GENOMIC DNA]</scope>
    <source>
        <strain evidence="4">SZHN2017</strain>
        <tissue evidence="4">Muscle</tissue>
    </source>
</reference>
<keyword evidence="2" id="KW-1133">Transmembrane helix</keyword>
<dbReference type="GO" id="GO:0005886">
    <property type="term" value="C:plasma membrane"/>
    <property type="evidence" value="ECO:0007669"/>
    <property type="project" value="GOC"/>
</dbReference>
<dbReference type="Pfam" id="PF03146">
    <property type="entry name" value="NtA"/>
    <property type="match status" value="1"/>
</dbReference>
<dbReference type="GO" id="GO:0043236">
    <property type="term" value="F:laminin binding"/>
    <property type="evidence" value="ECO:0007669"/>
    <property type="project" value="InterPro"/>
</dbReference>
<evidence type="ECO:0000256" key="1">
    <source>
        <dbReference type="PROSITE-ProRule" id="PRU00443"/>
    </source>
</evidence>
<protein>
    <recommendedName>
        <fullName evidence="3">NtA domain-containing protein</fullName>
    </recommendedName>
</protein>
<dbReference type="SUPFAM" id="SSF50242">
    <property type="entry name" value="TIMP-like"/>
    <property type="match status" value="1"/>
</dbReference>
<evidence type="ECO:0000259" key="3">
    <source>
        <dbReference type="PROSITE" id="PS51121"/>
    </source>
</evidence>
<evidence type="ECO:0000313" key="4">
    <source>
        <dbReference type="EMBL" id="PVD35983.1"/>
    </source>
</evidence>
<keyword evidence="5" id="KW-1185">Reference proteome</keyword>
<keyword evidence="2" id="KW-0472">Membrane</keyword>